<gene>
    <name evidence="2" type="ORF">SAMN04488001_0816</name>
</gene>
<accession>A0A1H2SIV5</accession>
<dbReference type="InterPro" id="IPR006016">
    <property type="entry name" value="UspA"/>
</dbReference>
<dbReference type="RefSeq" id="WP_089944798.1">
    <property type="nucleotide sequence ID" value="NZ_FNOI01000001.1"/>
</dbReference>
<sequence length="284" mass="30087">MENSTILTVIGASCANKTLQPIADVARAKNLHLAYLAVGAIPRLPSYGVGMLPYSTPVVPDTWQVAVTQTNSDLKAKIDQIEDMLSDEGLSGDVTSAYAEPAGLSDLVAWRARVCDLSFICNSLRDDPQTFKNVLQGLLFNAGAPVVINDDAGQKSLTAQNVLIAWNTSLPASRAVRQALPILKAAKSVTIACFDPDMSEMADGENPGSDIGKWLTHHGCSVTVEQHPSGGKDVATCILERVAEVGADLLVAGAYGHSRLRESLFGGTTASLAEQRDTPVFMAH</sequence>
<feature type="domain" description="UspA" evidence="1">
    <location>
        <begin position="161"/>
        <end position="283"/>
    </location>
</feature>
<protein>
    <submittedName>
        <fullName evidence="2">Nucleotide-binding universal stress protein, UspA family</fullName>
    </submittedName>
</protein>
<dbReference type="Proteomes" id="UP000199441">
    <property type="component" value="Unassembled WGS sequence"/>
</dbReference>
<proteinExistence type="predicted"/>
<dbReference type="Pfam" id="PF00582">
    <property type="entry name" value="Usp"/>
    <property type="match status" value="1"/>
</dbReference>
<dbReference type="AlphaFoldDB" id="A0A1H2SIV5"/>
<name>A0A1H2SIV5_9RHOB</name>
<keyword evidence="3" id="KW-1185">Reference proteome</keyword>
<dbReference type="STRING" id="670155.SAMN04488001_0816"/>
<dbReference type="Gene3D" id="3.40.50.12370">
    <property type="match status" value="1"/>
</dbReference>
<dbReference type="SUPFAM" id="SSF52402">
    <property type="entry name" value="Adenine nucleotide alpha hydrolases-like"/>
    <property type="match status" value="1"/>
</dbReference>
<evidence type="ECO:0000313" key="2">
    <source>
        <dbReference type="EMBL" id="SDW31064.1"/>
    </source>
</evidence>
<organism evidence="2 3">
    <name type="scientific">Litoreibacter albidus</name>
    <dbReference type="NCBI Taxonomy" id="670155"/>
    <lineage>
        <taxon>Bacteria</taxon>
        <taxon>Pseudomonadati</taxon>
        <taxon>Pseudomonadota</taxon>
        <taxon>Alphaproteobacteria</taxon>
        <taxon>Rhodobacterales</taxon>
        <taxon>Roseobacteraceae</taxon>
        <taxon>Litoreibacter</taxon>
    </lineage>
</organism>
<evidence type="ECO:0000313" key="3">
    <source>
        <dbReference type="Proteomes" id="UP000199441"/>
    </source>
</evidence>
<dbReference type="EMBL" id="FNOI01000001">
    <property type="protein sequence ID" value="SDW31064.1"/>
    <property type="molecule type" value="Genomic_DNA"/>
</dbReference>
<dbReference type="CDD" id="cd00293">
    <property type="entry name" value="USP-like"/>
    <property type="match status" value="1"/>
</dbReference>
<reference evidence="3" key="1">
    <citation type="submission" date="2016-10" db="EMBL/GenBank/DDBJ databases">
        <authorList>
            <person name="Varghese N."/>
            <person name="Submissions S."/>
        </authorList>
    </citation>
    <scope>NUCLEOTIDE SEQUENCE [LARGE SCALE GENOMIC DNA]</scope>
    <source>
        <strain evidence="3">DSM 26922</strain>
    </source>
</reference>
<evidence type="ECO:0000259" key="1">
    <source>
        <dbReference type="Pfam" id="PF00582"/>
    </source>
</evidence>
<dbReference type="OrthoDB" id="9804721at2"/>